<evidence type="ECO:0000256" key="1">
    <source>
        <dbReference type="SAM" id="SignalP"/>
    </source>
</evidence>
<keyword evidence="1" id="KW-0732">Signal</keyword>
<dbReference type="Proteomes" id="UP000619295">
    <property type="component" value="Unassembled WGS sequence"/>
</dbReference>
<dbReference type="RefSeq" id="WP_191125353.1">
    <property type="nucleotide sequence ID" value="NZ_JACXWY010000016.1"/>
</dbReference>
<sequence>MRRLLLIAASVTPLLFAASTEALAQRQFGGHGFRAGGWHGGAWRGGGGWRGIHRGFYPGAAFRSGGFGWRGSYGPRYRYGGGYPYWGVGAAAATIGALATYPAYPDYYPDYPVYPVYPAYPAYAVVPGGTGGSCSTPVKMCTLYERAPLGIGCSCRVPGGRARGAVVGP</sequence>
<dbReference type="EMBL" id="JACXWY010000016">
    <property type="protein sequence ID" value="MBD3848188.1"/>
    <property type="molecule type" value="Genomic_DNA"/>
</dbReference>
<evidence type="ECO:0000313" key="3">
    <source>
        <dbReference type="Proteomes" id="UP000619295"/>
    </source>
</evidence>
<reference evidence="2" key="1">
    <citation type="submission" date="2020-09" db="EMBL/GenBank/DDBJ databases">
        <title>Bosea spartocytisi sp. nov. a root nodule endophyte of Spartocytisus supranubius in the high mountain ecosystem fo the Teide National Park (Canary Islands, Spain).</title>
        <authorList>
            <person name="Pulido-Suarez L."/>
            <person name="Peix A."/>
            <person name="Igual J.M."/>
            <person name="Socas-Perez N."/>
            <person name="Velazquez E."/>
            <person name="Flores-Felix J.D."/>
            <person name="Leon-Barrios M."/>
        </authorList>
    </citation>
    <scope>NUCLEOTIDE SEQUENCE</scope>
    <source>
        <strain evidence="2">SSUT16</strain>
    </source>
</reference>
<feature type="chain" id="PRO_5037818183" description="Sulfur globule protein" evidence="1">
    <location>
        <begin position="25"/>
        <end position="169"/>
    </location>
</feature>
<proteinExistence type="predicted"/>
<name>A0A927I2Y6_9HYPH</name>
<evidence type="ECO:0008006" key="4">
    <source>
        <dbReference type="Google" id="ProtNLM"/>
    </source>
</evidence>
<dbReference type="AlphaFoldDB" id="A0A927I2Y6"/>
<gene>
    <name evidence="2" type="ORF">IED13_21015</name>
</gene>
<protein>
    <recommendedName>
        <fullName evidence="4">Sulfur globule protein</fullName>
    </recommendedName>
</protein>
<keyword evidence="3" id="KW-1185">Reference proteome</keyword>
<comment type="caution">
    <text evidence="2">The sequence shown here is derived from an EMBL/GenBank/DDBJ whole genome shotgun (WGS) entry which is preliminary data.</text>
</comment>
<evidence type="ECO:0000313" key="2">
    <source>
        <dbReference type="EMBL" id="MBD3848188.1"/>
    </source>
</evidence>
<accession>A0A927I2Y6</accession>
<organism evidence="2 3">
    <name type="scientific">Bosea spartocytisi</name>
    <dbReference type="NCBI Taxonomy" id="2773451"/>
    <lineage>
        <taxon>Bacteria</taxon>
        <taxon>Pseudomonadati</taxon>
        <taxon>Pseudomonadota</taxon>
        <taxon>Alphaproteobacteria</taxon>
        <taxon>Hyphomicrobiales</taxon>
        <taxon>Boseaceae</taxon>
        <taxon>Bosea</taxon>
    </lineage>
</organism>
<feature type="signal peptide" evidence="1">
    <location>
        <begin position="1"/>
        <end position="24"/>
    </location>
</feature>